<accession>A0ABT1TQL1</accession>
<proteinExistence type="predicted"/>
<evidence type="ECO:0000259" key="1">
    <source>
        <dbReference type="Pfam" id="PF02498"/>
    </source>
</evidence>
<dbReference type="EMBL" id="JANIBL010000005">
    <property type="protein sequence ID" value="MCQ8116328.1"/>
    <property type="molecule type" value="Genomic_DNA"/>
</dbReference>
<feature type="domain" description="Bro-N" evidence="1">
    <location>
        <begin position="3"/>
        <end position="33"/>
    </location>
</feature>
<reference evidence="2 3" key="1">
    <citation type="submission" date="2022-07" db="EMBL/GenBank/DDBJ databases">
        <title>Methylomonas rivi sp. nov., Methylomonas rosea sp. nov., Methylomonas aureus sp. nov. and Methylomonas subterranea sp. nov., four novel methanotrophs isolated from a freshwater creek and the deep terrestrial subsurface.</title>
        <authorList>
            <person name="Abin C."/>
            <person name="Sankaranarayanan K."/>
            <person name="Garner C."/>
            <person name="Sindelar R."/>
            <person name="Kotary K."/>
            <person name="Garner R."/>
            <person name="Barclay S."/>
            <person name="Lawson P."/>
            <person name="Krumholz L."/>
        </authorList>
    </citation>
    <scope>NUCLEOTIDE SEQUENCE [LARGE SCALE GENOMIC DNA]</scope>
    <source>
        <strain evidence="2 3">WSC-7</strain>
    </source>
</reference>
<gene>
    <name evidence="2" type="ORF">NP589_02760</name>
</gene>
<evidence type="ECO:0000313" key="2">
    <source>
        <dbReference type="EMBL" id="MCQ8116328.1"/>
    </source>
</evidence>
<name>A0ABT1TQL1_9GAMM</name>
<keyword evidence="3" id="KW-1185">Reference proteome</keyword>
<sequence>MQTPGGQQEITVINESGLYSLILGSRKPEAKPLICLVSEIPIAVKSMGYRKTL</sequence>
<protein>
    <submittedName>
        <fullName evidence="2">BRO family protein</fullName>
    </submittedName>
</protein>
<dbReference type="Proteomes" id="UP001524570">
    <property type="component" value="Unassembled WGS sequence"/>
</dbReference>
<dbReference type="RefSeq" id="WP_256605582.1">
    <property type="nucleotide sequence ID" value="NZ_JANIBL010000005.1"/>
</dbReference>
<evidence type="ECO:0000313" key="3">
    <source>
        <dbReference type="Proteomes" id="UP001524570"/>
    </source>
</evidence>
<dbReference type="InterPro" id="IPR003497">
    <property type="entry name" value="BRO_N_domain"/>
</dbReference>
<dbReference type="Pfam" id="PF02498">
    <property type="entry name" value="Bro-N"/>
    <property type="match status" value="1"/>
</dbReference>
<comment type="caution">
    <text evidence="2">The sequence shown here is derived from an EMBL/GenBank/DDBJ whole genome shotgun (WGS) entry which is preliminary data.</text>
</comment>
<organism evidence="2 3">
    <name type="scientific">Methylomonas rosea</name>
    <dbReference type="NCBI Taxonomy" id="2952227"/>
    <lineage>
        <taxon>Bacteria</taxon>
        <taxon>Pseudomonadati</taxon>
        <taxon>Pseudomonadota</taxon>
        <taxon>Gammaproteobacteria</taxon>
        <taxon>Methylococcales</taxon>
        <taxon>Methylococcaceae</taxon>
        <taxon>Methylomonas</taxon>
    </lineage>
</organism>